<evidence type="ECO:0000313" key="1">
    <source>
        <dbReference type="EMBL" id="KAF5390840.1"/>
    </source>
</evidence>
<keyword evidence="2" id="KW-1185">Reference proteome</keyword>
<name>A0A8H5HX90_9AGAR</name>
<reference evidence="1 2" key="1">
    <citation type="journal article" date="2020" name="ISME J.">
        <title>Uncovering the hidden diversity of litter-decomposition mechanisms in mushroom-forming fungi.</title>
        <authorList>
            <person name="Floudas D."/>
            <person name="Bentzer J."/>
            <person name="Ahren D."/>
            <person name="Johansson T."/>
            <person name="Persson P."/>
            <person name="Tunlid A."/>
        </authorList>
    </citation>
    <scope>NUCLEOTIDE SEQUENCE [LARGE SCALE GENOMIC DNA]</scope>
    <source>
        <strain evidence="1 2">CBS 406.79</strain>
    </source>
</reference>
<evidence type="ECO:0000313" key="2">
    <source>
        <dbReference type="Proteomes" id="UP000518752"/>
    </source>
</evidence>
<accession>A0A8H5HX90</accession>
<dbReference type="EMBL" id="JAACJN010000013">
    <property type="protein sequence ID" value="KAF5390840.1"/>
    <property type="molecule type" value="Genomic_DNA"/>
</dbReference>
<proteinExistence type="predicted"/>
<sequence>MTWPSQIASRFKIVNPNTTDESEYFGPYNSLLHHLFPYLDGYQVNPQYKGPASAPISHPTTFVVTRFREKGEETPLLFIDVQARYVGRYPTTRSAVDAQMRNRFRMLGSLVEIPCLYGISAIGTRICIYKYSKEKNRLEPRPTPPSDDITTPEGEAAIRLLAEDVKEMSDALDI</sequence>
<dbReference type="OrthoDB" id="3254408at2759"/>
<dbReference type="Proteomes" id="UP000518752">
    <property type="component" value="Unassembled WGS sequence"/>
</dbReference>
<dbReference type="AlphaFoldDB" id="A0A8H5HX90"/>
<gene>
    <name evidence="1" type="ORF">D9757_004529</name>
</gene>
<protein>
    <submittedName>
        <fullName evidence="1">Uncharacterized protein</fullName>
    </submittedName>
</protein>
<organism evidence="1 2">
    <name type="scientific">Collybiopsis confluens</name>
    <dbReference type="NCBI Taxonomy" id="2823264"/>
    <lineage>
        <taxon>Eukaryota</taxon>
        <taxon>Fungi</taxon>
        <taxon>Dikarya</taxon>
        <taxon>Basidiomycota</taxon>
        <taxon>Agaricomycotina</taxon>
        <taxon>Agaricomycetes</taxon>
        <taxon>Agaricomycetidae</taxon>
        <taxon>Agaricales</taxon>
        <taxon>Marasmiineae</taxon>
        <taxon>Omphalotaceae</taxon>
        <taxon>Collybiopsis</taxon>
    </lineage>
</organism>
<comment type="caution">
    <text evidence="1">The sequence shown here is derived from an EMBL/GenBank/DDBJ whole genome shotgun (WGS) entry which is preliminary data.</text>
</comment>